<dbReference type="AlphaFoldDB" id="A0A7M5U028"/>
<name>A0A7M5U028_9CNID</name>
<protein>
    <recommendedName>
        <fullName evidence="4">Dynein light chain</fullName>
    </recommendedName>
</protein>
<proteinExistence type="inferred from homology"/>
<organism evidence="2 3">
    <name type="scientific">Clytia hemisphaerica</name>
    <dbReference type="NCBI Taxonomy" id="252671"/>
    <lineage>
        <taxon>Eukaryota</taxon>
        <taxon>Metazoa</taxon>
        <taxon>Cnidaria</taxon>
        <taxon>Hydrozoa</taxon>
        <taxon>Hydroidolina</taxon>
        <taxon>Leptothecata</taxon>
        <taxon>Obeliida</taxon>
        <taxon>Clytiidae</taxon>
        <taxon>Clytia</taxon>
    </lineage>
</organism>
<evidence type="ECO:0000313" key="2">
    <source>
        <dbReference type="EnsemblMetazoa" id="CLYHEMP004293.1"/>
    </source>
</evidence>
<comment type="similarity">
    <text evidence="1">Belongs to the dynein light chain Tctex-type family.</text>
</comment>
<sequence length="189" mass="21773">MNRPRDPVVEGNPSRKISLFQVIPRMLRLRKVKSVTFSVVHYDEPRGDTRQSTDSFLSSITDTEGNKREERNWSNSFIVPSPHLLISFDAISAIMKDACSLVTNGNLQSSDEVKKMLPRITDFTKSAIKDINLDRYRVIVTTYIIYGHTFQGRYASGFLWDQTMDRSVEYRHSIHNGTLVCVAYLIYME</sequence>
<reference evidence="2" key="1">
    <citation type="submission" date="2021-01" db="UniProtKB">
        <authorList>
            <consortium name="EnsemblMetazoa"/>
        </authorList>
    </citation>
    <scope>IDENTIFICATION</scope>
</reference>
<dbReference type="Gene3D" id="3.30.1140.40">
    <property type="entry name" value="Tctex-1"/>
    <property type="match status" value="1"/>
</dbReference>
<dbReference type="InterPro" id="IPR005334">
    <property type="entry name" value="Tctex-1-like"/>
</dbReference>
<dbReference type="Pfam" id="PF03645">
    <property type="entry name" value="Tctex-1"/>
    <property type="match status" value="1"/>
</dbReference>
<accession>A0A7M5U028</accession>
<evidence type="ECO:0000313" key="3">
    <source>
        <dbReference type="Proteomes" id="UP000594262"/>
    </source>
</evidence>
<dbReference type="InterPro" id="IPR038586">
    <property type="entry name" value="Tctex-1-like_sf"/>
</dbReference>
<keyword evidence="3" id="KW-1185">Reference proteome</keyword>
<dbReference type="EnsemblMetazoa" id="CLYHEMT004293.1">
    <property type="protein sequence ID" value="CLYHEMP004293.1"/>
    <property type="gene ID" value="CLYHEMG004293"/>
</dbReference>
<evidence type="ECO:0000256" key="1">
    <source>
        <dbReference type="ARBA" id="ARBA00005361"/>
    </source>
</evidence>
<evidence type="ECO:0008006" key="4">
    <source>
        <dbReference type="Google" id="ProtNLM"/>
    </source>
</evidence>
<dbReference type="Proteomes" id="UP000594262">
    <property type="component" value="Unplaced"/>
</dbReference>